<evidence type="ECO:0000259" key="2">
    <source>
        <dbReference type="Pfam" id="PF19439"/>
    </source>
</evidence>
<name>A0ABQ9UKJ1_SAGOE</name>
<dbReference type="Pfam" id="PF19439">
    <property type="entry name" value="CLEC16A_C"/>
    <property type="match status" value="1"/>
</dbReference>
<protein>
    <submittedName>
        <fullName evidence="3">Protein CL16A</fullName>
    </submittedName>
</protein>
<accession>A0ABQ9UKJ1</accession>
<evidence type="ECO:0000256" key="1">
    <source>
        <dbReference type="SAM" id="MobiDB-lite"/>
    </source>
</evidence>
<feature type="compositionally biased region" description="Polar residues" evidence="1">
    <location>
        <begin position="30"/>
        <end position="45"/>
    </location>
</feature>
<keyword evidence="4" id="KW-1185">Reference proteome</keyword>
<dbReference type="InterPro" id="IPR045820">
    <property type="entry name" value="CLEC16A/TT9_C"/>
</dbReference>
<gene>
    <name evidence="3" type="primary">CLEC16A</name>
    <name evidence="3" type="ORF">P7K49_023042</name>
</gene>
<sequence>MTPELPQPHLPDQLVIASETEADSRPSKNVARSTAVETASLSPSLVPAQQPTISLLCEDTADTLSVESLTLIPPVDPHSLRSLTGIPPLPTPAATCTDPLGEEITCAESAGPTED</sequence>
<comment type="caution">
    <text evidence="3">The sequence shown here is derived from an EMBL/GenBank/DDBJ whole genome shotgun (WGS) entry which is preliminary data.</text>
</comment>
<feature type="region of interest" description="Disordered" evidence="1">
    <location>
        <begin position="19"/>
        <end position="45"/>
    </location>
</feature>
<proteinExistence type="predicted"/>
<evidence type="ECO:0000313" key="3">
    <source>
        <dbReference type="EMBL" id="KAK2097591.1"/>
    </source>
</evidence>
<feature type="domain" description="CLEC16A/TT9 C-terminal" evidence="2">
    <location>
        <begin position="6"/>
        <end position="83"/>
    </location>
</feature>
<reference evidence="3 4" key="1">
    <citation type="submission" date="2023-05" db="EMBL/GenBank/DDBJ databases">
        <title>B98-5 Cell Line De Novo Hybrid Assembly: An Optical Mapping Approach.</title>
        <authorList>
            <person name="Kananen K."/>
            <person name="Auerbach J.A."/>
            <person name="Kautto E."/>
            <person name="Blachly J.S."/>
        </authorList>
    </citation>
    <scope>NUCLEOTIDE SEQUENCE [LARGE SCALE GENOMIC DNA]</scope>
    <source>
        <strain evidence="3">B95-8</strain>
        <tissue evidence="3">Cell line</tissue>
    </source>
</reference>
<organism evidence="3 4">
    <name type="scientific">Saguinus oedipus</name>
    <name type="common">Cotton-top tamarin</name>
    <name type="synonym">Oedipomidas oedipus</name>
    <dbReference type="NCBI Taxonomy" id="9490"/>
    <lineage>
        <taxon>Eukaryota</taxon>
        <taxon>Metazoa</taxon>
        <taxon>Chordata</taxon>
        <taxon>Craniata</taxon>
        <taxon>Vertebrata</taxon>
        <taxon>Euteleostomi</taxon>
        <taxon>Mammalia</taxon>
        <taxon>Eutheria</taxon>
        <taxon>Euarchontoglires</taxon>
        <taxon>Primates</taxon>
        <taxon>Haplorrhini</taxon>
        <taxon>Platyrrhini</taxon>
        <taxon>Cebidae</taxon>
        <taxon>Callitrichinae</taxon>
        <taxon>Saguinus</taxon>
    </lineage>
</organism>
<dbReference type="Proteomes" id="UP001266305">
    <property type="component" value="Unassembled WGS sequence"/>
</dbReference>
<evidence type="ECO:0000313" key="4">
    <source>
        <dbReference type="Proteomes" id="UP001266305"/>
    </source>
</evidence>
<dbReference type="EMBL" id="JASSZA010000011">
    <property type="protein sequence ID" value="KAK2097591.1"/>
    <property type="molecule type" value="Genomic_DNA"/>
</dbReference>